<dbReference type="EMBL" id="DSXI01000248">
    <property type="protein sequence ID" value="HGS04952.1"/>
    <property type="molecule type" value="Genomic_DNA"/>
</dbReference>
<evidence type="ECO:0000259" key="5">
    <source>
        <dbReference type="Pfam" id="PF00006"/>
    </source>
</evidence>
<dbReference type="PROSITE" id="PS00152">
    <property type="entry name" value="ATPASE_ALPHA_BETA"/>
    <property type="match status" value="1"/>
</dbReference>
<gene>
    <name evidence="7" type="primary">fliI</name>
    <name evidence="7" type="ORF">ENT08_04325</name>
</gene>
<keyword evidence="1" id="KW-0813">Transport</keyword>
<sequence length="190" mass="20802">LHVLLLFDSITRFAMAAREVGLAIGEPPTARGYTPSVFTRLPGVLERAGACQGKGSITGIYTVLVEGDDLLEPIADATRAILDGHIVLSRDLADRGHYPAIDILGSISRLMPQLVSPEHLSWRERLVRVVATYRKAEDLININAYVRGSNPEIDEALDYIEAVNRYLRQGTEEVVSFPEAAAALEAMFLS</sequence>
<dbReference type="PANTHER" id="PTHR15184:SF9">
    <property type="entry name" value="SPI-1 TYPE 3 SECRETION SYSTEM ATPASE"/>
    <property type="match status" value="1"/>
</dbReference>
<proteinExistence type="predicted"/>
<comment type="caution">
    <text evidence="7">The sequence shown here is derived from an EMBL/GenBank/DDBJ whole genome shotgun (WGS) entry which is preliminary data.</text>
</comment>
<evidence type="ECO:0000313" key="7">
    <source>
        <dbReference type="EMBL" id="HGS04952.1"/>
    </source>
</evidence>
<dbReference type="AlphaFoldDB" id="A0A7V4LCU5"/>
<dbReference type="GO" id="GO:0046933">
    <property type="term" value="F:proton-transporting ATP synthase activity, rotational mechanism"/>
    <property type="evidence" value="ECO:0007669"/>
    <property type="project" value="TreeGrafter"/>
</dbReference>
<reference evidence="7" key="1">
    <citation type="journal article" date="2020" name="mSystems">
        <title>Genome- and Community-Level Interaction Insights into Carbon Utilization and Element Cycling Functions of Hydrothermarchaeota in Hydrothermal Sediment.</title>
        <authorList>
            <person name="Zhou Z."/>
            <person name="Liu Y."/>
            <person name="Xu W."/>
            <person name="Pan J."/>
            <person name="Luo Z.H."/>
            <person name="Li M."/>
        </authorList>
    </citation>
    <scope>NUCLEOTIDE SEQUENCE [LARGE SCALE GENOMIC DNA]</scope>
    <source>
        <strain evidence="7">SpSt-548</strain>
    </source>
</reference>
<evidence type="ECO:0000256" key="2">
    <source>
        <dbReference type="ARBA" id="ARBA00022741"/>
    </source>
</evidence>
<accession>A0A7V4LCU5</accession>
<dbReference type="InterPro" id="IPR050053">
    <property type="entry name" value="ATPase_alpha/beta_chains"/>
</dbReference>
<dbReference type="InterPro" id="IPR040627">
    <property type="entry name" value="T3SS_ATPase_C"/>
</dbReference>
<evidence type="ECO:0000256" key="3">
    <source>
        <dbReference type="ARBA" id="ARBA00022840"/>
    </source>
</evidence>
<name>A0A7V4LCU5_9BACT</name>
<keyword evidence="4" id="KW-1278">Translocase</keyword>
<feature type="domain" description="ATPase F1/V1/A1 complex alpha/beta subunit nucleotide-binding" evidence="5">
    <location>
        <begin position="2"/>
        <end position="108"/>
    </location>
</feature>
<evidence type="ECO:0000259" key="6">
    <source>
        <dbReference type="Pfam" id="PF18269"/>
    </source>
</evidence>
<dbReference type="GO" id="GO:0005524">
    <property type="term" value="F:ATP binding"/>
    <property type="evidence" value="ECO:0007669"/>
    <property type="project" value="UniProtKB-KW"/>
</dbReference>
<evidence type="ECO:0000256" key="1">
    <source>
        <dbReference type="ARBA" id="ARBA00022448"/>
    </source>
</evidence>
<dbReference type="PANTHER" id="PTHR15184">
    <property type="entry name" value="ATP SYNTHASE"/>
    <property type="match status" value="1"/>
</dbReference>
<dbReference type="Pfam" id="PF00006">
    <property type="entry name" value="ATP-synt_ab"/>
    <property type="match status" value="1"/>
</dbReference>
<dbReference type="SUPFAM" id="SSF52540">
    <property type="entry name" value="P-loop containing nucleoside triphosphate hydrolases"/>
    <property type="match status" value="1"/>
</dbReference>
<organism evidence="7">
    <name type="scientific">Desulfobacca acetoxidans</name>
    <dbReference type="NCBI Taxonomy" id="60893"/>
    <lineage>
        <taxon>Bacteria</taxon>
        <taxon>Pseudomonadati</taxon>
        <taxon>Thermodesulfobacteriota</taxon>
        <taxon>Desulfobaccia</taxon>
        <taxon>Desulfobaccales</taxon>
        <taxon>Desulfobaccaceae</taxon>
        <taxon>Desulfobacca</taxon>
    </lineage>
</organism>
<feature type="non-terminal residue" evidence="7">
    <location>
        <position position="1"/>
    </location>
</feature>
<dbReference type="Pfam" id="PF18269">
    <property type="entry name" value="T3SS_ATPase_C"/>
    <property type="match status" value="1"/>
</dbReference>
<keyword evidence="3" id="KW-0067">ATP-binding</keyword>
<protein>
    <submittedName>
        <fullName evidence="7">Flagellum-specific ATP synthase FliI</fullName>
    </submittedName>
</protein>
<feature type="domain" description="T3SS EscN ATPase C-terminal" evidence="6">
    <location>
        <begin position="115"/>
        <end position="185"/>
    </location>
</feature>
<dbReference type="InterPro" id="IPR000194">
    <property type="entry name" value="ATPase_F1/V1/A1_a/bsu_nucl-bd"/>
</dbReference>
<evidence type="ECO:0000256" key="4">
    <source>
        <dbReference type="ARBA" id="ARBA00022967"/>
    </source>
</evidence>
<keyword evidence="2" id="KW-0547">Nucleotide-binding</keyword>
<dbReference type="Gene3D" id="3.40.50.12240">
    <property type="match status" value="1"/>
</dbReference>
<dbReference type="InterPro" id="IPR020003">
    <property type="entry name" value="ATPase_a/bsu_AS"/>
</dbReference>
<dbReference type="InterPro" id="IPR027417">
    <property type="entry name" value="P-loop_NTPase"/>
</dbReference>